<dbReference type="OMA" id="WDTSIPN"/>
<organism evidence="10">
    <name type="scientific">Perkinsus marinus (strain ATCC 50983 / TXsc)</name>
    <dbReference type="NCBI Taxonomy" id="423536"/>
    <lineage>
        <taxon>Eukaryota</taxon>
        <taxon>Sar</taxon>
        <taxon>Alveolata</taxon>
        <taxon>Perkinsozoa</taxon>
        <taxon>Perkinsea</taxon>
        <taxon>Perkinsida</taxon>
        <taxon>Perkinsidae</taxon>
        <taxon>Perkinsus</taxon>
    </lineage>
</organism>
<dbReference type="Gene3D" id="1.10.575.10">
    <property type="entry name" value="P1 Nuclease"/>
    <property type="match status" value="1"/>
</dbReference>
<dbReference type="GeneID" id="9039549"/>
<dbReference type="PANTHER" id="PTHR33146">
    <property type="entry name" value="ENDONUCLEASE 4"/>
    <property type="match status" value="1"/>
</dbReference>
<dbReference type="SUPFAM" id="SSF48537">
    <property type="entry name" value="Phospholipase C/P1 nuclease"/>
    <property type="match status" value="1"/>
</dbReference>
<dbReference type="GO" id="GO:0046872">
    <property type="term" value="F:metal ion binding"/>
    <property type="evidence" value="ECO:0007669"/>
    <property type="project" value="UniProtKB-KW"/>
</dbReference>
<dbReference type="GO" id="GO:0006308">
    <property type="term" value="P:DNA catabolic process"/>
    <property type="evidence" value="ECO:0007669"/>
    <property type="project" value="InterPro"/>
</dbReference>
<protein>
    <submittedName>
        <fullName evidence="9">Nuclease S1, putative</fullName>
    </submittedName>
</protein>
<keyword evidence="4" id="KW-0255">Endonuclease</keyword>
<evidence type="ECO:0000256" key="5">
    <source>
        <dbReference type="ARBA" id="ARBA00022801"/>
    </source>
</evidence>
<dbReference type="GO" id="GO:0003676">
    <property type="term" value="F:nucleic acid binding"/>
    <property type="evidence" value="ECO:0007669"/>
    <property type="project" value="InterPro"/>
</dbReference>
<feature type="chain" id="PRO_5002951745" evidence="8">
    <location>
        <begin position="25"/>
        <end position="366"/>
    </location>
</feature>
<dbReference type="PANTHER" id="PTHR33146:SF26">
    <property type="entry name" value="ENDONUCLEASE 4"/>
    <property type="match status" value="1"/>
</dbReference>
<dbReference type="Pfam" id="PF02265">
    <property type="entry name" value="S1-P1_nuclease"/>
    <property type="match status" value="1"/>
</dbReference>
<keyword evidence="3" id="KW-0479">Metal-binding</keyword>
<keyword evidence="8" id="KW-0732">Signal</keyword>
<evidence type="ECO:0000256" key="3">
    <source>
        <dbReference type="ARBA" id="ARBA00022723"/>
    </source>
</evidence>
<evidence type="ECO:0000256" key="1">
    <source>
        <dbReference type="ARBA" id="ARBA00009547"/>
    </source>
</evidence>
<dbReference type="GO" id="GO:0004519">
    <property type="term" value="F:endonuclease activity"/>
    <property type="evidence" value="ECO:0007669"/>
    <property type="project" value="UniProtKB-KW"/>
</dbReference>
<evidence type="ECO:0000256" key="6">
    <source>
        <dbReference type="ARBA" id="ARBA00023157"/>
    </source>
</evidence>
<sequence length="366" mass="40489">MFKSILLSALVILAAVAWGPDGHATVADAGNKLFNDNANEAVAEILGEGVRMADYASWPDSVLHGPDSSEWEWSSGLHFADVEQCHFIYSRDCKDDYCVVGGIKNYTRQVADTSLPIEQRQVALKFLMHFMGDIHQPLHVGRHSDYGGNTIKVDMKFANYEYGALHHAWDEKMIDQSQASQYDGEYIQQDANYSTPLAERETFWGITVSDIMTELAEGGAFHDRVPMWLADCETNGLDECVNTMAEESAIIACADAYRHLDGDEIEYGDVLSMDYYDDRIKIVKEQLAKGAVRFAWIMNHAFPDTVTTTTTTTTAKTTAAAVKTTTIAASNCSKADAECALSYSGSYCKYWLTEPVCFGSNIPCSC</sequence>
<evidence type="ECO:0000313" key="10">
    <source>
        <dbReference type="Proteomes" id="UP000007800"/>
    </source>
</evidence>
<comment type="similarity">
    <text evidence="1">Belongs to the nuclease type I family.</text>
</comment>
<dbReference type="AlphaFoldDB" id="C5K8A7"/>
<gene>
    <name evidence="9" type="ORF">Pmar_PMAR015856</name>
</gene>
<dbReference type="InParanoid" id="C5K8A7"/>
<feature type="signal peptide" evidence="8">
    <location>
        <begin position="1"/>
        <end position="24"/>
    </location>
</feature>
<reference evidence="9 10" key="1">
    <citation type="submission" date="2008-07" db="EMBL/GenBank/DDBJ databases">
        <authorList>
            <person name="El-Sayed N."/>
            <person name="Caler E."/>
            <person name="Inman J."/>
            <person name="Amedeo P."/>
            <person name="Hass B."/>
            <person name="Wortman J."/>
        </authorList>
    </citation>
    <scope>NUCLEOTIDE SEQUENCE [LARGE SCALE GENOMIC DNA]</scope>
    <source>
        <strain evidence="10">ATCC 50983 / TXsc</strain>
    </source>
</reference>
<dbReference type="EMBL" id="GG671101">
    <property type="protein sequence ID" value="EER19295.1"/>
    <property type="molecule type" value="Genomic_DNA"/>
</dbReference>
<keyword evidence="7" id="KW-0325">Glycoprotein</keyword>
<keyword evidence="6" id="KW-1015">Disulfide bond</keyword>
<evidence type="ECO:0000256" key="2">
    <source>
        <dbReference type="ARBA" id="ARBA00022722"/>
    </source>
</evidence>
<evidence type="ECO:0000313" key="9">
    <source>
        <dbReference type="EMBL" id="EER19295.1"/>
    </source>
</evidence>
<evidence type="ECO:0000256" key="7">
    <source>
        <dbReference type="ARBA" id="ARBA00023180"/>
    </source>
</evidence>
<accession>C5K8A7</accession>
<dbReference type="RefSeq" id="XP_002787499.1">
    <property type="nucleotide sequence ID" value="XM_002787453.1"/>
</dbReference>
<keyword evidence="2" id="KW-0540">Nuclease</keyword>
<dbReference type="GO" id="GO:0016788">
    <property type="term" value="F:hydrolase activity, acting on ester bonds"/>
    <property type="evidence" value="ECO:0007669"/>
    <property type="project" value="InterPro"/>
</dbReference>
<dbReference type="Proteomes" id="UP000007800">
    <property type="component" value="Unassembled WGS sequence"/>
</dbReference>
<evidence type="ECO:0000256" key="8">
    <source>
        <dbReference type="SAM" id="SignalP"/>
    </source>
</evidence>
<name>C5K8A7_PERM5</name>
<keyword evidence="5" id="KW-0378">Hydrolase</keyword>
<dbReference type="CDD" id="cd11010">
    <property type="entry name" value="S1-P1_nuclease"/>
    <property type="match status" value="1"/>
</dbReference>
<dbReference type="OrthoDB" id="406305at2759"/>
<evidence type="ECO:0000256" key="4">
    <source>
        <dbReference type="ARBA" id="ARBA00022759"/>
    </source>
</evidence>
<keyword evidence="10" id="KW-1185">Reference proteome</keyword>
<dbReference type="InterPro" id="IPR008947">
    <property type="entry name" value="PLipase_C/P1_nuclease_dom_sf"/>
</dbReference>
<dbReference type="InterPro" id="IPR003154">
    <property type="entry name" value="S1/P1nuclease"/>
</dbReference>
<proteinExistence type="inferred from homology"/>